<dbReference type="Pfam" id="PF01168">
    <property type="entry name" value="Ala_racemase_N"/>
    <property type="match status" value="1"/>
</dbReference>
<feature type="modified residue" description="N6-(pyridoxal phosphate)lysine" evidence="2 3">
    <location>
        <position position="35"/>
    </location>
</feature>
<proteinExistence type="inferred from homology"/>
<dbReference type="Gene3D" id="3.20.20.10">
    <property type="entry name" value="Alanine racemase"/>
    <property type="match status" value="1"/>
</dbReference>
<dbReference type="HAMAP" id="MF_02087">
    <property type="entry name" value="PLP_homeostasis"/>
    <property type="match status" value="1"/>
</dbReference>
<sequence length="232" mass="25283">MSIAGNLEHLHQQIHEACRRANRSDSEVALMAVSKVHPVEVILEAYTAGQRLFGENRVQEFQEKSQHLTALNDAEFHLIGPLQSNKTARAAELFHAIDAVDSLKIAQRLDAAAKALGKKLPILIEVKLSHEESKHGLDPAELPALLAAIEPLESVEAVGLMTVPPWSEDAELARPSFRDLRKLRDQSVASFPKLTQLSIGMSNDFEVAIEEGSTCVRVGTALFGKRIVASAG</sequence>
<evidence type="ECO:0000313" key="6">
    <source>
        <dbReference type="EMBL" id="XCB27541.1"/>
    </source>
</evidence>
<dbReference type="PANTHER" id="PTHR10146">
    <property type="entry name" value="PROLINE SYNTHETASE CO-TRANSCRIBED BACTERIAL HOMOLOG PROTEIN"/>
    <property type="match status" value="1"/>
</dbReference>
<dbReference type="NCBIfam" id="TIGR00044">
    <property type="entry name" value="YggS family pyridoxal phosphate-dependent enzyme"/>
    <property type="match status" value="1"/>
</dbReference>
<comment type="cofactor">
    <cofactor evidence="3">
        <name>pyridoxal 5'-phosphate</name>
        <dbReference type="ChEBI" id="CHEBI:597326"/>
    </cofactor>
</comment>
<dbReference type="RefSeq" id="WP_353069671.1">
    <property type="nucleotide sequence ID" value="NZ_CP132932.1"/>
</dbReference>
<dbReference type="CDD" id="cd00635">
    <property type="entry name" value="PLPDE_III_YBL036c_like"/>
    <property type="match status" value="1"/>
</dbReference>
<dbReference type="InterPro" id="IPR011078">
    <property type="entry name" value="PyrdxlP_homeostasis"/>
</dbReference>
<dbReference type="GO" id="GO:0030170">
    <property type="term" value="F:pyridoxal phosphate binding"/>
    <property type="evidence" value="ECO:0007669"/>
    <property type="project" value="UniProtKB-UniRule"/>
</dbReference>
<dbReference type="InterPro" id="IPR029066">
    <property type="entry name" value="PLP-binding_barrel"/>
</dbReference>
<evidence type="ECO:0000256" key="3">
    <source>
        <dbReference type="PIRSR" id="PIRSR004848-1"/>
    </source>
</evidence>
<evidence type="ECO:0000256" key="2">
    <source>
        <dbReference type="HAMAP-Rule" id="MF_02087"/>
    </source>
</evidence>
<dbReference type="EMBL" id="CP132932">
    <property type="protein sequence ID" value="XCB27541.1"/>
    <property type="molecule type" value="Genomic_DNA"/>
</dbReference>
<evidence type="ECO:0000256" key="1">
    <source>
        <dbReference type="ARBA" id="ARBA00022898"/>
    </source>
</evidence>
<dbReference type="SUPFAM" id="SSF51419">
    <property type="entry name" value="PLP-binding barrel"/>
    <property type="match status" value="1"/>
</dbReference>
<dbReference type="PANTHER" id="PTHR10146:SF14">
    <property type="entry name" value="PYRIDOXAL PHOSPHATE HOMEOSTASIS PROTEIN"/>
    <property type="match status" value="1"/>
</dbReference>
<reference evidence="6" key="2">
    <citation type="journal article" date="2024" name="Environ. Microbiol.">
        <title>Genome analysis and description of Tunturibacter gen. nov. expands the diversity of Terriglobia in tundra soils.</title>
        <authorList>
            <person name="Messyasz A."/>
            <person name="Mannisto M.K."/>
            <person name="Kerkhof L.J."/>
            <person name="Haggblom M.M."/>
        </authorList>
    </citation>
    <scope>NUCLEOTIDE SEQUENCE</scope>
    <source>
        <strain evidence="6">M8UP23</strain>
    </source>
</reference>
<dbReference type="FunFam" id="3.20.20.10:FF:000018">
    <property type="entry name" value="Pyridoxal phosphate homeostasis protein"/>
    <property type="match status" value="1"/>
</dbReference>
<evidence type="ECO:0000259" key="5">
    <source>
        <dbReference type="Pfam" id="PF01168"/>
    </source>
</evidence>
<comment type="similarity">
    <text evidence="2 4">Belongs to the pyridoxal phosphate-binding protein YggS/PROSC family.</text>
</comment>
<reference evidence="6" key="1">
    <citation type="submission" date="2023-08" db="EMBL/GenBank/DDBJ databases">
        <authorList>
            <person name="Messyasz A."/>
            <person name="Mannisto M.K."/>
            <person name="Kerkhof L.J."/>
            <person name="Haggblom M."/>
        </authorList>
    </citation>
    <scope>NUCLEOTIDE SEQUENCE</scope>
    <source>
        <strain evidence="6">M8UP23</strain>
    </source>
</reference>
<feature type="domain" description="Alanine racemase N-terminal" evidence="5">
    <location>
        <begin position="6"/>
        <end position="225"/>
    </location>
</feature>
<evidence type="ECO:0000256" key="4">
    <source>
        <dbReference type="RuleBase" id="RU004514"/>
    </source>
</evidence>
<dbReference type="InterPro" id="IPR001608">
    <property type="entry name" value="Ala_racemase_N"/>
</dbReference>
<gene>
    <name evidence="6" type="ORF">RBB75_04300</name>
</gene>
<dbReference type="PIRSF" id="PIRSF004848">
    <property type="entry name" value="YBL036c_PLPDEIII"/>
    <property type="match status" value="1"/>
</dbReference>
<keyword evidence="1 2" id="KW-0663">Pyridoxal phosphate</keyword>
<comment type="function">
    <text evidence="2">Pyridoxal 5'-phosphate (PLP)-binding protein, which is involved in PLP homeostasis.</text>
</comment>
<dbReference type="KEGG" id="temp:RBB75_04300"/>
<organism evidence="6">
    <name type="scientific">Tunturiibacter empetritectus</name>
    <dbReference type="NCBI Taxonomy" id="3069691"/>
    <lineage>
        <taxon>Bacteria</taxon>
        <taxon>Pseudomonadati</taxon>
        <taxon>Acidobacteriota</taxon>
        <taxon>Terriglobia</taxon>
        <taxon>Terriglobales</taxon>
        <taxon>Acidobacteriaceae</taxon>
        <taxon>Tunturiibacter</taxon>
    </lineage>
</organism>
<name>A0AAU7ZG21_9BACT</name>
<protein>
    <recommendedName>
        <fullName evidence="2">Pyridoxal phosphate homeostasis protein</fullName>
        <shortName evidence="2">PLP homeostasis protein</shortName>
    </recommendedName>
</protein>
<dbReference type="AlphaFoldDB" id="A0AAU7ZG21"/>
<accession>A0AAU7ZG21</accession>